<protein>
    <recommendedName>
        <fullName evidence="2">Cupin type-2 domain-containing protein</fullName>
    </recommendedName>
</protein>
<reference evidence="4" key="1">
    <citation type="submission" date="2017-09" db="EMBL/GenBank/DDBJ databases">
        <title>The complete genome of Sulfurospirillum sp. JPD-1.</title>
        <authorList>
            <person name="Goris T."/>
        </authorList>
    </citation>
    <scope>NUCLEOTIDE SEQUENCE [LARGE SCALE GENOMIC DNA]</scope>
    <source>
        <strain evidence="4">JPD-1</strain>
    </source>
</reference>
<dbReference type="InterPro" id="IPR014710">
    <property type="entry name" value="RmlC-like_jellyroll"/>
</dbReference>
<dbReference type="RefSeq" id="WP_096047096.1">
    <property type="nucleotide sequence ID" value="NZ_CP023275.1"/>
</dbReference>
<evidence type="ECO:0000313" key="4">
    <source>
        <dbReference type="Proteomes" id="UP000217349"/>
    </source>
</evidence>
<evidence type="ECO:0000313" key="3">
    <source>
        <dbReference type="EMBL" id="ATB70185.1"/>
    </source>
</evidence>
<dbReference type="Pfam" id="PF07883">
    <property type="entry name" value="Cupin_2"/>
    <property type="match status" value="1"/>
</dbReference>
<dbReference type="InterPro" id="IPR011051">
    <property type="entry name" value="RmlC_Cupin_sf"/>
</dbReference>
<dbReference type="AlphaFoldDB" id="A0A290HFK9"/>
<dbReference type="InterPro" id="IPR013096">
    <property type="entry name" value="Cupin_2"/>
</dbReference>
<dbReference type="Proteomes" id="UP000217349">
    <property type="component" value="Chromosome"/>
</dbReference>
<gene>
    <name evidence="3" type="ORF">SJPD1_2086</name>
</gene>
<dbReference type="OrthoDB" id="9802489at2"/>
<organism evidence="3 4">
    <name type="scientific">Sulfurospirillum diekertiae</name>
    <dbReference type="NCBI Taxonomy" id="1854492"/>
    <lineage>
        <taxon>Bacteria</taxon>
        <taxon>Pseudomonadati</taxon>
        <taxon>Campylobacterota</taxon>
        <taxon>Epsilonproteobacteria</taxon>
        <taxon>Campylobacterales</taxon>
        <taxon>Sulfurospirillaceae</taxon>
        <taxon>Sulfurospirillum</taxon>
    </lineage>
</organism>
<dbReference type="Gene3D" id="2.60.120.10">
    <property type="entry name" value="Jelly Rolls"/>
    <property type="match status" value="1"/>
</dbReference>
<feature type="domain" description="Cupin type-2" evidence="2">
    <location>
        <begin position="63"/>
        <end position="127"/>
    </location>
</feature>
<sequence>MKTLLHVILLVLCGLSLYAEPTQTITHAGSEPTIKGSAEYFVGDVHVDYLFKPKESAPYSGAYVTFEPGARSFWHVHPSGQHLVVTSGTGWTQEWGKPKVEVKAGDVIWCPPGVKHWHGATATTSMTHMAITGLLDGKSVQWLEKVTDEQYNAQ</sequence>
<dbReference type="EMBL" id="CP023275">
    <property type="protein sequence ID" value="ATB70185.1"/>
    <property type="molecule type" value="Genomic_DNA"/>
</dbReference>
<name>A0A290HFK9_9BACT</name>
<evidence type="ECO:0000259" key="2">
    <source>
        <dbReference type="Pfam" id="PF07883"/>
    </source>
</evidence>
<keyword evidence="1" id="KW-0732">Signal</keyword>
<dbReference type="KEGG" id="sulj:SJPD1_2086"/>
<feature type="chain" id="PRO_5013058500" description="Cupin type-2 domain-containing protein" evidence="1">
    <location>
        <begin position="20"/>
        <end position="154"/>
    </location>
</feature>
<feature type="signal peptide" evidence="1">
    <location>
        <begin position="1"/>
        <end position="19"/>
    </location>
</feature>
<dbReference type="SUPFAM" id="SSF51182">
    <property type="entry name" value="RmlC-like cupins"/>
    <property type="match status" value="1"/>
</dbReference>
<dbReference type="PANTHER" id="PTHR43698:SF1">
    <property type="entry name" value="BLL4564 PROTEIN"/>
    <property type="match status" value="1"/>
</dbReference>
<proteinExistence type="predicted"/>
<dbReference type="InterPro" id="IPR047263">
    <property type="entry name" value="HNL-like_cupin"/>
</dbReference>
<accession>A0A290HFK9</accession>
<dbReference type="CDD" id="cd02233">
    <property type="entry name" value="cupin_HNL-like"/>
    <property type="match status" value="1"/>
</dbReference>
<evidence type="ECO:0000256" key="1">
    <source>
        <dbReference type="SAM" id="SignalP"/>
    </source>
</evidence>
<dbReference type="PANTHER" id="PTHR43698">
    <property type="entry name" value="RIBD C-TERMINAL DOMAIN CONTAINING PROTEIN"/>
    <property type="match status" value="1"/>
</dbReference>